<evidence type="ECO:0000313" key="9">
    <source>
        <dbReference type="EMBL" id="OJJ58318.1"/>
    </source>
</evidence>
<feature type="domain" description="C2H2-type" evidence="8">
    <location>
        <begin position="69"/>
        <end position="98"/>
    </location>
</feature>
<dbReference type="OrthoDB" id="3437960at2759"/>
<dbReference type="VEuPathDB" id="FungiDB:ASPSYDRAFT_46344"/>
<dbReference type="GO" id="GO:0005667">
    <property type="term" value="C:transcription regulator complex"/>
    <property type="evidence" value="ECO:0007669"/>
    <property type="project" value="TreeGrafter"/>
</dbReference>
<dbReference type="EMBL" id="KV878587">
    <property type="protein sequence ID" value="OJJ58318.1"/>
    <property type="molecule type" value="Genomic_DNA"/>
</dbReference>
<feature type="domain" description="C2H2-type" evidence="8">
    <location>
        <begin position="99"/>
        <end position="129"/>
    </location>
</feature>
<accession>A0A1L9TFW4</accession>
<dbReference type="GO" id="GO:0000785">
    <property type="term" value="C:chromatin"/>
    <property type="evidence" value="ECO:0007669"/>
    <property type="project" value="TreeGrafter"/>
</dbReference>
<dbReference type="FunFam" id="3.30.160.60:FF:001102">
    <property type="entry name" value="Transcription factor IIIA"/>
    <property type="match status" value="1"/>
</dbReference>
<evidence type="ECO:0000256" key="2">
    <source>
        <dbReference type="ARBA" id="ARBA00022723"/>
    </source>
</evidence>
<feature type="domain" description="C2H2-type" evidence="8">
    <location>
        <begin position="39"/>
        <end position="68"/>
    </location>
</feature>
<dbReference type="InterPro" id="IPR036236">
    <property type="entry name" value="Znf_C2H2_sf"/>
</dbReference>
<dbReference type="PROSITE" id="PS00028">
    <property type="entry name" value="ZINC_FINGER_C2H2_1"/>
    <property type="match status" value="4"/>
</dbReference>
<dbReference type="GO" id="GO:0005634">
    <property type="term" value="C:nucleus"/>
    <property type="evidence" value="ECO:0007669"/>
    <property type="project" value="UniProtKB-SubCell"/>
</dbReference>
<dbReference type="PROSITE" id="PS50157">
    <property type="entry name" value="ZINC_FINGER_C2H2_2"/>
    <property type="match status" value="4"/>
</dbReference>
<dbReference type="InterPro" id="IPR013087">
    <property type="entry name" value="Znf_C2H2_type"/>
</dbReference>
<dbReference type="GeneID" id="63763274"/>
<dbReference type="RefSeq" id="XP_040702124.1">
    <property type="nucleotide sequence ID" value="XM_040847201.1"/>
</dbReference>
<evidence type="ECO:0000256" key="5">
    <source>
        <dbReference type="ARBA" id="ARBA00022833"/>
    </source>
</evidence>
<gene>
    <name evidence="9" type="ORF">ASPSYDRAFT_46344</name>
</gene>
<dbReference type="FunFam" id="3.30.160.60:FF:000038">
    <property type="entry name" value="Zinc finger protein 624"/>
    <property type="match status" value="1"/>
</dbReference>
<reference evidence="10" key="1">
    <citation type="journal article" date="2017" name="Genome Biol.">
        <title>Comparative genomics reveals high biological diversity and specific adaptations in the industrially and medically important fungal genus Aspergillus.</title>
        <authorList>
            <person name="de Vries R.P."/>
            <person name="Riley R."/>
            <person name="Wiebenga A."/>
            <person name="Aguilar-Osorio G."/>
            <person name="Amillis S."/>
            <person name="Uchima C.A."/>
            <person name="Anderluh G."/>
            <person name="Asadollahi M."/>
            <person name="Askin M."/>
            <person name="Barry K."/>
            <person name="Battaglia E."/>
            <person name="Bayram O."/>
            <person name="Benocci T."/>
            <person name="Braus-Stromeyer S.A."/>
            <person name="Caldana C."/>
            <person name="Canovas D."/>
            <person name="Cerqueira G.C."/>
            <person name="Chen F."/>
            <person name="Chen W."/>
            <person name="Choi C."/>
            <person name="Clum A."/>
            <person name="Dos Santos R.A."/>
            <person name="Damasio A.R."/>
            <person name="Diallinas G."/>
            <person name="Emri T."/>
            <person name="Fekete E."/>
            <person name="Flipphi M."/>
            <person name="Freyberg S."/>
            <person name="Gallo A."/>
            <person name="Gournas C."/>
            <person name="Habgood R."/>
            <person name="Hainaut M."/>
            <person name="Harispe M.L."/>
            <person name="Henrissat B."/>
            <person name="Hilden K.S."/>
            <person name="Hope R."/>
            <person name="Hossain A."/>
            <person name="Karabika E."/>
            <person name="Karaffa L."/>
            <person name="Karanyi Z."/>
            <person name="Krasevec N."/>
            <person name="Kuo A."/>
            <person name="Kusch H."/>
            <person name="LaButti K."/>
            <person name="Lagendijk E.L."/>
            <person name="Lapidus A."/>
            <person name="Levasseur A."/>
            <person name="Lindquist E."/>
            <person name="Lipzen A."/>
            <person name="Logrieco A.F."/>
            <person name="MacCabe A."/>
            <person name="Maekelae M.R."/>
            <person name="Malavazi I."/>
            <person name="Melin P."/>
            <person name="Meyer V."/>
            <person name="Mielnichuk N."/>
            <person name="Miskei M."/>
            <person name="Molnar A.P."/>
            <person name="Mule G."/>
            <person name="Ngan C.Y."/>
            <person name="Orejas M."/>
            <person name="Orosz E."/>
            <person name="Ouedraogo J.P."/>
            <person name="Overkamp K.M."/>
            <person name="Park H.-S."/>
            <person name="Perrone G."/>
            <person name="Piumi F."/>
            <person name="Punt P.J."/>
            <person name="Ram A.F."/>
            <person name="Ramon A."/>
            <person name="Rauscher S."/>
            <person name="Record E."/>
            <person name="Riano-Pachon D.M."/>
            <person name="Robert V."/>
            <person name="Roehrig J."/>
            <person name="Ruller R."/>
            <person name="Salamov A."/>
            <person name="Salih N.S."/>
            <person name="Samson R.A."/>
            <person name="Sandor E."/>
            <person name="Sanguinetti M."/>
            <person name="Schuetze T."/>
            <person name="Sepcic K."/>
            <person name="Shelest E."/>
            <person name="Sherlock G."/>
            <person name="Sophianopoulou V."/>
            <person name="Squina F.M."/>
            <person name="Sun H."/>
            <person name="Susca A."/>
            <person name="Todd R.B."/>
            <person name="Tsang A."/>
            <person name="Unkles S.E."/>
            <person name="van de Wiele N."/>
            <person name="van Rossen-Uffink D."/>
            <person name="Oliveira J.V."/>
            <person name="Vesth T.C."/>
            <person name="Visser J."/>
            <person name="Yu J.-H."/>
            <person name="Zhou M."/>
            <person name="Andersen M.R."/>
            <person name="Archer D.B."/>
            <person name="Baker S.E."/>
            <person name="Benoit I."/>
            <person name="Brakhage A.A."/>
            <person name="Braus G.H."/>
            <person name="Fischer R."/>
            <person name="Frisvad J.C."/>
            <person name="Goldman G.H."/>
            <person name="Houbraken J."/>
            <person name="Oakley B."/>
            <person name="Pocsi I."/>
            <person name="Scazzocchio C."/>
            <person name="Seiboth B."/>
            <person name="vanKuyk P.A."/>
            <person name="Wortman J."/>
            <person name="Dyer P.S."/>
            <person name="Grigoriev I.V."/>
        </authorList>
    </citation>
    <scope>NUCLEOTIDE SEQUENCE [LARGE SCALE GENOMIC DNA]</scope>
    <source>
        <strain evidence="10">CBS 593.65</strain>
    </source>
</reference>
<keyword evidence="2" id="KW-0479">Metal-binding</keyword>
<evidence type="ECO:0000256" key="3">
    <source>
        <dbReference type="ARBA" id="ARBA00022737"/>
    </source>
</evidence>
<protein>
    <recommendedName>
        <fullName evidence="8">C2H2-type domain-containing protein</fullName>
    </recommendedName>
</protein>
<dbReference type="SMART" id="SM00355">
    <property type="entry name" value="ZnF_C2H2"/>
    <property type="match status" value="4"/>
</dbReference>
<dbReference type="PANTHER" id="PTHR14003">
    <property type="entry name" value="TRANSCRIPTIONAL REPRESSOR PROTEIN YY"/>
    <property type="match status" value="1"/>
</dbReference>
<keyword evidence="10" id="KW-1185">Reference proteome</keyword>
<dbReference type="AlphaFoldDB" id="A0A1L9TFW4"/>
<dbReference type="GO" id="GO:0008270">
    <property type="term" value="F:zinc ion binding"/>
    <property type="evidence" value="ECO:0007669"/>
    <property type="project" value="UniProtKB-KW"/>
</dbReference>
<comment type="subcellular location">
    <subcellularLocation>
        <location evidence="1">Nucleus</location>
    </subcellularLocation>
</comment>
<organism evidence="9 10">
    <name type="scientific">Aspergillus sydowii CBS 593.65</name>
    <dbReference type="NCBI Taxonomy" id="1036612"/>
    <lineage>
        <taxon>Eukaryota</taxon>
        <taxon>Fungi</taxon>
        <taxon>Dikarya</taxon>
        <taxon>Ascomycota</taxon>
        <taxon>Pezizomycotina</taxon>
        <taxon>Eurotiomycetes</taxon>
        <taxon>Eurotiomycetidae</taxon>
        <taxon>Eurotiales</taxon>
        <taxon>Aspergillaceae</taxon>
        <taxon>Aspergillus</taxon>
        <taxon>Aspergillus subgen. Nidulantes</taxon>
    </lineage>
</organism>
<sequence length="257" mass="29270">MASSARRDFICLWKDCGKCFQRNSDLRRHYRTHTNERPYRCGMEGCNKTFIQRSALTVHTRTHTGEKPFICSHNGCRRAFSDSSSLSRHRGVHSNKRAYICPEPTCKRSYRRKSSLRNHQQSSHALDLAIQTLSKACITIKQEQKEEEQFRLPYIPPTPISPQNPYSLCQQGSRDSYYPNIPSQAAEVGFQINVPITPPAATATVPVQGQLPVAASYYHSCAQAPAAQYAQECYFQLMQQQLQQPQNRMGYIGKPPQ</sequence>
<evidence type="ECO:0000256" key="7">
    <source>
        <dbReference type="PROSITE-ProRule" id="PRU00042"/>
    </source>
</evidence>
<dbReference type="GO" id="GO:0000981">
    <property type="term" value="F:DNA-binding transcription factor activity, RNA polymerase II-specific"/>
    <property type="evidence" value="ECO:0007669"/>
    <property type="project" value="UniProtKB-ARBA"/>
</dbReference>
<name>A0A1L9TFW4_9EURO</name>
<dbReference type="Pfam" id="PF00096">
    <property type="entry name" value="zf-C2H2"/>
    <property type="match status" value="4"/>
</dbReference>
<evidence type="ECO:0000256" key="1">
    <source>
        <dbReference type="ARBA" id="ARBA00004123"/>
    </source>
</evidence>
<evidence type="ECO:0000256" key="4">
    <source>
        <dbReference type="ARBA" id="ARBA00022771"/>
    </source>
</evidence>
<dbReference type="SUPFAM" id="SSF57667">
    <property type="entry name" value="beta-beta-alpha zinc fingers"/>
    <property type="match status" value="2"/>
</dbReference>
<evidence type="ECO:0000259" key="8">
    <source>
        <dbReference type="PROSITE" id="PS50157"/>
    </source>
</evidence>
<evidence type="ECO:0000313" key="10">
    <source>
        <dbReference type="Proteomes" id="UP000184356"/>
    </source>
</evidence>
<keyword evidence="6" id="KW-0539">Nucleus</keyword>
<keyword evidence="5" id="KW-0862">Zinc</keyword>
<evidence type="ECO:0000256" key="6">
    <source>
        <dbReference type="ARBA" id="ARBA00023242"/>
    </source>
</evidence>
<dbReference type="STRING" id="1036612.A0A1L9TFW4"/>
<dbReference type="PANTHER" id="PTHR14003:SF22">
    <property type="entry name" value="FINGER DOMAIN PROTEIN, PUTATIVE (AFU_ORTHOLOGUE AFUA_4G11480)-RELATED"/>
    <property type="match status" value="1"/>
</dbReference>
<dbReference type="GO" id="GO:0000978">
    <property type="term" value="F:RNA polymerase II cis-regulatory region sequence-specific DNA binding"/>
    <property type="evidence" value="ECO:0007669"/>
    <property type="project" value="TreeGrafter"/>
</dbReference>
<proteinExistence type="predicted"/>
<keyword evidence="4 7" id="KW-0863">Zinc-finger</keyword>
<feature type="domain" description="C2H2-type" evidence="8">
    <location>
        <begin position="9"/>
        <end position="38"/>
    </location>
</feature>
<dbReference type="FunFam" id="3.30.160.60:FF:000125">
    <property type="entry name" value="Putative zinc finger protein 143"/>
    <property type="match status" value="1"/>
</dbReference>
<dbReference type="Gene3D" id="3.30.160.60">
    <property type="entry name" value="Classic Zinc Finger"/>
    <property type="match status" value="4"/>
</dbReference>
<keyword evidence="3" id="KW-0677">Repeat</keyword>
<dbReference type="Proteomes" id="UP000184356">
    <property type="component" value="Unassembled WGS sequence"/>
</dbReference>